<dbReference type="OrthoDB" id="6108017at2759"/>
<reference evidence="3" key="1">
    <citation type="submission" date="2021-02" db="EMBL/GenBank/DDBJ databases">
        <authorList>
            <person name="Nowell W R."/>
        </authorList>
    </citation>
    <scope>NUCLEOTIDE SEQUENCE</scope>
</reference>
<dbReference type="Proteomes" id="UP000681722">
    <property type="component" value="Unassembled WGS sequence"/>
</dbReference>
<sequence>KHTGILAILDEESRFPKSNDQTLATKLHHGPGVQFADVYIIPKDGGTSFTIRHYAAPVVYNIVGLLEKNRDTLPNSIVFAARNSNNSVVQELFRYN</sequence>
<dbReference type="GO" id="GO:0003774">
    <property type="term" value="F:cytoskeletal motor activity"/>
    <property type="evidence" value="ECO:0007669"/>
    <property type="project" value="InterPro"/>
</dbReference>
<evidence type="ECO:0000313" key="3">
    <source>
        <dbReference type="EMBL" id="CAF1662506.1"/>
    </source>
</evidence>
<keyword evidence="1" id="KW-0505">Motor protein</keyword>
<keyword evidence="5" id="KW-1185">Reference proteome</keyword>
<comment type="similarity">
    <text evidence="1">Belongs to the TRAFAC class myosin-kinesin ATPase superfamily. Myosin family.</text>
</comment>
<feature type="domain" description="Myosin motor" evidence="2">
    <location>
        <begin position="1"/>
        <end position="96"/>
    </location>
</feature>
<dbReference type="Gene3D" id="1.20.58.530">
    <property type="match status" value="1"/>
</dbReference>
<dbReference type="Pfam" id="PF00063">
    <property type="entry name" value="Myosin_head"/>
    <property type="match status" value="1"/>
</dbReference>
<dbReference type="GO" id="GO:0016459">
    <property type="term" value="C:myosin complex"/>
    <property type="evidence" value="ECO:0007669"/>
    <property type="project" value="UniProtKB-KW"/>
</dbReference>
<accession>A0A816FJN3</accession>
<evidence type="ECO:0000313" key="4">
    <source>
        <dbReference type="EMBL" id="CAF4613627.1"/>
    </source>
</evidence>
<dbReference type="PANTHER" id="PTHR47335">
    <property type="entry name" value="UNCONVENTIONAL MYOSIN-XVI"/>
    <property type="match status" value="1"/>
</dbReference>
<protein>
    <recommendedName>
        <fullName evidence="2">Myosin motor domain-containing protein</fullName>
    </recommendedName>
</protein>
<evidence type="ECO:0000313" key="5">
    <source>
        <dbReference type="Proteomes" id="UP000663829"/>
    </source>
</evidence>
<keyword evidence="1" id="KW-0518">Myosin</keyword>
<dbReference type="EMBL" id="CAJOBC010131293">
    <property type="protein sequence ID" value="CAF4613627.1"/>
    <property type="molecule type" value="Genomic_DNA"/>
</dbReference>
<organism evidence="3 5">
    <name type="scientific">Didymodactylos carnosus</name>
    <dbReference type="NCBI Taxonomy" id="1234261"/>
    <lineage>
        <taxon>Eukaryota</taxon>
        <taxon>Metazoa</taxon>
        <taxon>Spiralia</taxon>
        <taxon>Gnathifera</taxon>
        <taxon>Rotifera</taxon>
        <taxon>Eurotatoria</taxon>
        <taxon>Bdelloidea</taxon>
        <taxon>Philodinida</taxon>
        <taxon>Philodinidae</taxon>
        <taxon>Didymodactylos</taxon>
    </lineage>
</organism>
<feature type="non-terminal residue" evidence="3">
    <location>
        <position position="96"/>
    </location>
</feature>
<dbReference type="PANTHER" id="PTHR47335:SF1">
    <property type="entry name" value="UNCONVENTIONAL MYOSIN-XVI"/>
    <property type="match status" value="1"/>
</dbReference>
<dbReference type="InterPro" id="IPR052838">
    <property type="entry name" value="Myosin-XVI"/>
</dbReference>
<dbReference type="SUPFAM" id="SSF52540">
    <property type="entry name" value="P-loop containing nucleoside triphosphate hydrolases"/>
    <property type="match status" value="1"/>
</dbReference>
<gene>
    <name evidence="3" type="ORF">GPM918_LOCUS46022</name>
    <name evidence="4" type="ORF">SRO942_LOCUS49287</name>
</gene>
<dbReference type="InterPro" id="IPR001609">
    <property type="entry name" value="Myosin_head_motor_dom-like"/>
</dbReference>
<dbReference type="GO" id="GO:0005524">
    <property type="term" value="F:ATP binding"/>
    <property type="evidence" value="ECO:0007669"/>
    <property type="project" value="InterPro"/>
</dbReference>
<proteinExistence type="inferred from homology"/>
<comment type="caution">
    <text evidence="1">Lacks conserved residue(s) required for the propagation of feature annotation.</text>
</comment>
<dbReference type="InterPro" id="IPR027417">
    <property type="entry name" value="P-loop_NTPase"/>
</dbReference>
<dbReference type="Proteomes" id="UP000663829">
    <property type="component" value="Unassembled WGS sequence"/>
</dbReference>
<dbReference type="GO" id="GO:0003779">
    <property type="term" value="F:actin binding"/>
    <property type="evidence" value="ECO:0007669"/>
    <property type="project" value="UniProtKB-KW"/>
</dbReference>
<dbReference type="PROSITE" id="PS51456">
    <property type="entry name" value="MYOSIN_MOTOR"/>
    <property type="match status" value="1"/>
</dbReference>
<evidence type="ECO:0000259" key="2">
    <source>
        <dbReference type="PROSITE" id="PS51456"/>
    </source>
</evidence>
<dbReference type="EMBL" id="CAJNOQ010056572">
    <property type="protein sequence ID" value="CAF1662506.1"/>
    <property type="molecule type" value="Genomic_DNA"/>
</dbReference>
<name>A0A816FJN3_9BILA</name>
<evidence type="ECO:0000256" key="1">
    <source>
        <dbReference type="PROSITE-ProRule" id="PRU00782"/>
    </source>
</evidence>
<comment type="caution">
    <text evidence="3">The sequence shown here is derived from an EMBL/GenBank/DDBJ whole genome shotgun (WGS) entry which is preliminary data.</text>
</comment>
<keyword evidence="1" id="KW-0009">Actin-binding</keyword>
<dbReference type="AlphaFoldDB" id="A0A816FJN3"/>